<keyword evidence="11 20" id="KW-0472">Membrane</keyword>
<dbReference type="InterPro" id="IPR002126">
    <property type="entry name" value="Cadherin-like_dom"/>
</dbReference>
<keyword evidence="2" id="KW-1003">Cell membrane</keyword>
<keyword evidence="23" id="KW-1185">Reference proteome</keyword>
<feature type="domain" description="Cadherin" evidence="21">
    <location>
        <begin position="495"/>
        <end position="602"/>
    </location>
</feature>
<evidence type="ECO:0000256" key="5">
    <source>
        <dbReference type="ARBA" id="ARBA00022723"/>
    </source>
</evidence>
<feature type="region of interest" description="Disordered" evidence="19">
    <location>
        <begin position="842"/>
        <end position="874"/>
    </location>
</feature>
<dbReference type="FunFam" id="4.10.900.10:FF:000001">
    <property type="entry name" value="Cadherin 2"/>
    <property type="match status" value="1"/>
</dbReference>
<evidence type="ECO:0000256" key="6">
    <source>
        <dbReference type="ARBA" id="ARBA00022729"/>
    </source>
</evidence>
<dbReference type="PANTHER" id="PTHR24027:SF300">
    <property type="entry name" value="CADHERIN-15"/>
    <property type="match status" value="1"/>
</dbReference>
<evidence type="ECO:0000256" key="12">
    <source>
        <dbReference type="ARBA" id="ARBA00023180"/>
    </source>
</evidence>
<dbReference type="GO" id="GO:0045296">
    <property type="term" value="F:cadherin binding"/>
    <property type="evidence" value="ECO:0007669"/>
    <property type="project" value="TreeGrafter"/>
</dbReference>
<dbReference type="FunFam" id="2.60.40.60:FF:000022">
    <property type="entry name" value="Cadherin 2"/>
    <property type="match status" value="1"/>
</dbReference>
<keyword evidence="9 18" id="KW-0130">Cell adhesion</keyword>
<evidence type="ECO:0000256" key="14">
    <source>
        <dbReference type="ARBA" id="ARBA00069584"/>
    </source>
</evidence>
<reference evidence="22 23" key="1">
    <citation type="submission" date="2022-11" db="EMBL/GenBank/DDBJ databases">
        <title>Whole genome sequence of Eschrichtius robustus ER-17-0199.</title>
        <authorList>
            <person name="Bruniche-Olsen A."/>
            <person name="Black A.N."/>
            <person name="Fields C.J."/>
            <person name="Walden K."/>
            <person name="Dewoody J.A."/>
        </authorList>
    </citation>
    <scope>NUCLEOTIDE SEQUENCE [LARGE SCALE GENOMIC DNA]</scope>
    <source>
        <strain evidence="22">ER-17-0199</strain>
        <tissue evidence="22">Blubber</tissue>
    </source>
</reference>
<dbReference type="Proteomes" id="UP001159641">
    <property type="component" value="Unassembled WGS sequence"/>
</dbReference>
<evidence type="ECO:0000256" key="13">
    <source>
        <dbReference type="ARBA" id="ARBA00055503"/>
    </source>
</evidence>
<dbReference type="Gene3D" id="4.10.900.10">
    <property type="entry name" value="TCF3-CBD (Catenin binding domain)"/>
    <property type="match status" value="1"/>
</dbReference>
<evidence type="ECO:0000256" key="19">
    <source>
        <dbReference type="SAM" id="MobiDB-lite"/>
    </source>
</evidence>
<dbReference type="GO" id="GO:0016339">
    <property type="term" value="P:calcium-dependent cell-cell adhesion via plasma membrane cell adhesion molecules"/>
    <property type="evidence" value="ECO:0007669"/>
    <property type="project" value="TreeGrafter"/>
</dbReference>
<dbReference type="InterPro" id="IPR020894">
    <property type="entry name" value="Cadherin_CS"/>
</dbReference>
<dbReference type="AlphaFoldDB" id="A0AB34H4Y5"/>
<keyword evidence="6" id="KW-0732">Signal</keyword>
<dbReference type="GO" id="GO:0016477">
    <property type="term" value="P:cell migration"/>
    <property type="evidence" value="ECO:0007669"/>
    <property type="project" value="TreeGrafter"/>
</dbReference>
<dbReference type="InterPro" id="IPR027397">
    <property type="entry name" value="Catenin-bd_sf"/>
</dbReference>
<dbReference type="GO" id="GO:0008013">
    <property type="term" value="F:beta-catenin binding"/>
    <property type="evidence" value="ECO:0007669"/>
    <property type="project" value="TreeGrafter"/>
</dbReference>
<dbReference type="SUPFAM" id="SSF49313">
    <property type="entry name" value="Cadherin-like"/>
    <property type="match status" value="5"/>
</dbReference>
<keyword evidence="7" id="KW-0677">Repeat</keyword>
<dbReference type="GO" id="GO:0044331">
    <property type="term" value="P:cell-cell adhesion mediated by cadherin"/>
    <property type="evidence" value="ECO:0007669"/>
    <property type="project" value="TreeGrafter"/>
</dbReference>
<dbReference type="GO" id="GO:0007043">
    <property type="term" value="P:cell-cell junction assembly"/>
    <property type="evidence" value="ECO:0007669"/>
    <property type="project" value="TreeGrafter"/>
</dbReference>
<organism evidence="22 23">
    <name type="scientific">Eschrichtius robustus</name>
    <name type="common">California gray whale</name>
    <name type="synonym">Eschrichtius gibbosus</name>
    <dbReference type="NCBI Taxonomy" id="9764"/>
    <lineage>
        <taxon>Eukaryota</taxon>
        <taxon>Metazoa</taxon>
        <taxon>Chordata</taxon>
        <taxon>Craniata</taxon>
        <taxon>Vertebrata</taxon>
        <taxon>Euteleostomi</taxon>
        <taxon>Mammalia</taxon>
        <taxon>Eutheria</taxon>
        <taxon>Laurasiatheria</taxon>
        <taxon>Artiodactyla</taxon>
        <taxon>Whippomorpha</taxon>
        <taxon>Cetacea</taxon>
        <taxon>Mysticeti</taxon>
        <taxon>Eschrichtiidae</taxon>
        <taxon>Eschrichtius</taxon>
    </lineage>
</organism>
<protein>
    <recommendedName>
        <fullName evidence="14">Cadherin-15</fullName>
    </recommendedName>
    <alternativeName>
        <fullName evidence="15">Cadherin-14</fullName>
    </alternativeName>
    <alternativeName>
        <fullName evidence="16">Muscle cadherin</fullName>
    </alternativeName>
</protein>
<evidence type="ECO:0000256" key="20">
    <source>
        <dbReference type="SAM" id="Phobius"/>
    </source>
</evidence>
<evidence type="ECO:0000256" key="7">
    <source>
        <dbReference type="ARBA" id="ARBA00022737"/>
    </source>
</evidence>
<dbReference type="FunFam" id="2.60.40.60:FF:000074">
    <property type="entry name" value="Desmoglein 4"/>
    <property type="match status" value="1"/>
</dbReference>
<dbReference type="PROSITE" id="PS00232">
    <property type="entry name" value="CADHERIN_1"/>
    <property type="match status" value="1"/>
</dbReference>
<evidence type="ECO:0000256" key="4">
    <source>
        <dbReference type="ARBA" id="ARBA00022692"/>
    </source>
</evidence>
<evidence type="ECO:0000256" key="8">
    <source>
        <dbReference type="ARBA" id="ARBA00022837"/>
    </source>
</evidence>
<dbReference type="GO" id="GO:0034332">
    <property type="term" value="P:adherens junction organization"/>
    <property type="evidence" value="ECO:0007669"/>
    <property type="project" value="TreeGrafter"/>
</dbReference>
<keyword evidence="10 20" id="KW-1133">Transmembrane helix</keyword>
<evidence type="ECO:0000259" key="21">
    <source>
        <dbReference type="PROSITE" id="PS50268"/>
    </source>
</evidence>
<dbReference type="FunFam" id="2.60.40.60:FF:000011">
    <property type="entry name" value="Cadherin 1"/>
    <property type="match status" value="1"/>
</dbReference>
<dbReference type="PRINTS" id="PR00205">
    <property type="entry name" value="CADHERIN"/>
</dbReference>
<keyword evidence="12" id="KW-0325">Glycoprotein</keyword>
<proteinExistence type="predicted"/>
<evidence type="ECO:0000256" key="3">
    <source>
        <dbReference type="ARBA" id="ARBA00022685"/>
    </source>
</evidence>
<gene>
    <name evidence="22" type="ORF">J1605_006920</name>
</gene>
<evidence type="ECO:0000313" key="23">
    <source>
        <dbReference type="Proteomes" id="UP001159641"/>
    </source>
</evidence>
<dbReference type="PROSITE" id="PS50268">
    <property type="entry name" value="CADHERIN_2"/>
    <property type="match status" value="4"/>
</dbReference>
<evidence type="ECO:0000256" key="9">
    <source>
        <dbReference type="ARBA" id="ARBA00022889"/>
    </source>
</evidence>
<sequence>MPCAEPGGRPGVSAKLLAGGGQPEARWGAAGAEGPAQPVTKAGRSPLGGNTTLACAGPSAREAWRQCCHLSGHGELGALSPSRVCGYLDPRPLAFQPHRPRALGFGDIAHRAPLSSGRAEPERASRVPGTKVSSLCLSVGVPGLRRPHALYPWRRVPAPGRVRRAWVIPPISVSENHKRLPFPLVQIKSDKQQLGSVIYSIQGPGVDEEPRGVFSIDKFTGKVSLNAMLDREKTDRFRLRAFALDLGGSTLEEPTDLEIVVVDQNDNRPVFRQEVFTGQVLEGAVPGTYVTRAEATDADDPETDNAALRYSILEQGGPQLFSIDPHTGEIRTVQVGLDREVVAVYNLTLQVADMSGDGLTATASAIITLEDVNDNAPEFTRDQFFLEATEAVSGVDVGRLEVEDRDLPGSPNWVARFTILEGDPDGQFAIRTDPRTNEGVLSVVKPLDFESRERYDLKVVVQNEAPLQAAAPRAARGQARVRVQVRDVNEAPVFQENPLRTSLAEGAAPGTPVATFSARDPDTQQPQRLSYSKDYDPEDWLQVDGATGRVQTQRVLSPASPFLKDGWYRAIILARDDASPPSTATGTLSVEILEVNDHAPELSPPWGSLCSMPDQGSGLLLGATDEDLPPHGAPFHFQLSPRLPELAWNWSLSQVNVSHARLRPRLRVREGLHRLSLLLQDSGQPPQQREQPLNVSVCRCGLDGACLPGAAALRAGGAGISLGALVIMLASVILLLLLALLVALLARCRQQSCDKKLLHGLQDDLRDNILNYDEQGGGEEDQDAYDMDQLRHPAELAALGAPLGRPSLRRDAPFSRAHPQAPRVLPTSPSDIADFIHEAGAPGASAEPVAEGTWPARAGPEPQASPQGLEAVDGDPTVPPYDTALIYDYEGDGSVAGTLSSILSSLEDEDQDYGRLWDWGPRFARLADLYGPP</sequence>
<dbReference type="Pfam" id="PF00028">
    <property type="entry name" value="Cadherin"/>
    <property type="match status" value="4"/>
</dbReference>
<comment type="subcellular location">
    <subcellularLocation>
        <location evidence="1 18">Cell membrane</location>
        <topology evidence="1 18">Single-pass type I membrane protein</topology>
    </subcellularLocation>
</comment>
<feature type="domain" description="Cadherin" evidence="21">
    <location>
        <begin position="394"/>
        <end position="494"/>
    </location>
</feature>
<evidence type="ECO:0000256" key="11">
    <source>
        <dbReference type="ARBA" id="ARBA00023136"/>
    </source>
</evidence>
<evidence type="ECO:0000256" key="17">
    <source>
        <dbReference type="PROSITE-ProRule" id="PRU00043"/>
    </source>
</evidence>
<keyword evidence="4 18" id="KW-0812">Transmembrane</keyword>
<feature type="region of interest" description="Disordered" evidence="19">
    <location>
        <begin position="503"/>
        <end position="534"/>
    </location>
</feature>
<dbReference type="Gene3D" id="2.60.40.60">
    <property type="entry name" value="Cadherins"/>
    <property type="match status" value="5"/>
</dbReference>
<evidence type="ECO:0000256" key="10">
    <source>
        <dbReference type="ARBA" id="ARBA00022989"/>
    </source>
</evidence>
<dbReference type="GO" id="GO:0007156">
    <property type="term" value="P:homophilic cell adhesion via plasma membrane adhesion molecules"/>
    <property type="evidence" value="ECO:0007669"/>
    <property type="project" value="InterPro"/>
</dbReference>
<keyword evidence="3" id="KW-0165">Cleavage on pair of basic residues</keyword>
<dbReference type="GO" id="GO:0005509">
    <property type="term" value="F:calcium ion binding"/>
    <property type="evidence" value="ECO:0007669"/>
    <property type="project" value="UniProtKB-UniRule"/>
</dbReference>
<dbReference type="GO" id="GO:0005912">
    <property type="term" value="C:adherens junction"/>
    <property type="evidence" value="ECO:0007669"/>
    <property type="project" value="TreeGrafter"/>
</dbReference>
<keyword evidence="8 17" id="KW-0106">Calcium</keyword>
<dbReference type="EMBL" id="JAIQCJ010002005">
    <property type="protein sequence ID" value="KAJ8785960.1"/>
    <property type="molecule type" value="Genomic_DNA"/>
</dbReference>
<feature type="transmembrane region" description="Helical" evidence="20">
    <location>
        <begin position="722"/>
        <end position="746"/>
    </location>
</feature>
<feature type="region of interest" description="Disordered" evidence="19">
    <location>
        <begin position="1"/>
        <end position="49"/>
    </location>
</feature>
<evidence type="ECO:0000256" key="2">
    <source>
        <dbReference type="ARBA" id="ARBA00022475"/>
    </source>
</evidence>
<feature type="domain" description="Cadherin" evidence="21">
    <location>
        <begin position="190"/>
        <end position="271"/>
    </location>
</feature>
<evidence type="ECO:0000313" key="22">
    <source>
        <dbReference type="EMBL" id="KAJ8785960.1"/>
    </source>
</evidence>
<name>A0AB34H4Y5_ESCRO</name>
<dbReference type="FunFam" id="2.60.40.60:FF:000229">
    <property type="entry name" value="Cadherin 15"/>
    <property type="match status" value="1"/>
</dbReference>
<dbReference type="GO" id="GO:0016342">
    <property type="term" value="C:catenin complex"/>
    <property type="evidence" value="ECO:0007669"/>
    <property type="project" value="TreeGrafter"/>
</dbReference>
<dbReference type="InterPro" id="IPR015919">
    <property type="entry name" value="Cadherin-like_sf"/>
</dbReference>
<dbReference type="Pfam" id="PF01049">
    <property type="entry name" value="CADH_Y-type_LIR"/>
    <property type="match status" value="1"/>
</dbReference>
<dbReference type="SMART" id="SM00112">
    <property type="entry name" value="CA"/>
    <property type="match status" value="4"/>
</dbReference>
<feature type="domain" description="Cadherin" evidence="21">
    <location>
        <begin position="272"/>
        <end position="379"/>
    </location>
</feature>
<dbReference type="PANTHER" id="PTHR24027">
    <property type="entry name" value="CADHERIN-23"/>
    <property type="match status" value="1"/>
</dbReference>
<dbReference type="InterPro" id="IPR039808">
    <property type="entry name" value="Cadherin"/>
</dbReference>
<evidence type="ECO:0000256" key="15">
    <source>
        <dbReference type="ARBA" id="ARBA00076585"/>
    </source>
</evidence>
<evidence type="ECO:0000256" key="18">
    <source>
        <dbReference type="RuleBase" id="RU003318"/>
    </source>
</evidence>
<evidence type="ECO:0000256" key="1">
    <source>
        <dbReference type="ARBA" id="ARBA00004251"/>
    </source>
</evidence>
<accession>A0AB34H4Y5</accession>
<comment type="function">
    <text evidence="13">Cadherins are calcium-dependent cell adhesion proteins. They preferentially interact with themselves in a homophilic manner in connecting cells; cadherins may thus contribute to the sorting of heterogeneous cell types. M-cadherin is part of the myogenic program and may provide a trigger for terminal muscle differentiation.</text>
</comment>
<evidence type="ECO:0000256" key="16">
    <source>
        <dbReference type="ARBA" id="ARBA00083738"/>
    </source>
</evidence>
<keyword evidence="5" id="KW-0479">Metal-binding</keyword>
<dbReference type="GO" id="GO:0000902">
    <property type="term" value="P:cell morphogenesis"/>
    <property type="evidence" value="ECO:0007669"/>
    <property type="project" value="TreeGrafter"/>
</dbReference>
<feature type="region of interest" description="Disordered" evidence="19">
    <location>
        <begin position="802"/>
        <end position="830"/>
    </location>
</feature>
<dbReference type="FunFam" id="2.60.40.60:FF:000019">
    <property type="entry name" value="Cadherin 2"/>
    <property type="match status" value="1"/>
</dbReference>
<dbReference type="CDD" id="cd11304">
    <property type="entry name" value="Cadherin_repeat"/>
    <property type="match status" value="4"/>
</dbReference>
<dbReference type="InterPro" id="IPR000233">
    <property type="entry name" value="Cadherin_Y-type_LIR"/>
</dbReference>
<comment type="caution">
    <text evidence="22">The sequence shown here is derived from an EMBL/GenBank/DDBJ whole genome shotgun (WGS) entry which is preliminary data.</text>
</comment>